<dbReference type="PANTHER" id="PTHR24363">
    <property type="entry name" value="SERINE/THREONINE PROTEIN KINASE"/>
    <property type="match status" value="1"/>
</dbReference>
<reference evidence="4 5" key="1">
    <citation type="submission" date="2022-04" db="EMBL/GenBank/DDBJ databases">
        <title>Positive selection, recombination, and allopatry shape intraspecific diversity of widespread and dominant cyanobacteria.</title>
        <authorList>
            <person name="Wei J."/>
            <person name="Shu W."/>
            <person name="Hu C."/>
        </authorList>
    </citation>
    <scope>NUCLEOTIDE SEQUENCE [LARGE SCALE GENOMIC DNA]</scope>
    <source>
        <strain evidence="4 5">GB2-A4</strain>
    </source>
</reference>
<name>A0ABV0JD54_9CYAN</name>
<accession>A0ABV0JD54</accession>
<dbReference type="InterPro" id="IPR000719">
    <property type="entry name" value="Prot_kinase_dom"/>
</dbReference>
<dbReference type="Proteomes" id="UP001464891">
    <property type="component" value="Unassembled WGS sequence"/>
</dbReference>
<dbReference type="InterPro" id="IPR011009">
    <property type="entry name" value="Kinase-like_dom_sf"/>
</dbReference>
<dbReference type="GO" id="GO:0004674">
    <property type="term" value="F:protein serine/threonine kinase activity"/>
    <property type="evidence" value="ECO:0007669"/>
    <property type="project" value="UniProtKB-KW"/>
</dbReference>
<dbReference type="PROSITE" id="PS50011">
    <property type="entry name" value="PROTEIN_KINASE_DOM"/>
    <property type="match status" value="1"/>
</dbReference>
<keyword evidence="2" id="KW-0067">ATP-binding</keyword>
<gene>
    <name evidence="4" type="ORF">NC998_21680</name>
</gene>
<organism evidence="4 5">
    <name type="scientific">Trichocoleus desertorum GB2-A4</name>
    <dbReference type="NCBI Taxonomy" id="2933944"/>
    <lineage>
        <taxon>Bacteria</taxon>
        <taxon>Bacillati</taxon>
        <taxon>Cyanobacteriota</taxon>
        <taxon>Cyanophyceae</taxon>
        <taxon>Leptolyngbyales</taxon>
        <taxon>Trichocoleusaceae</taxon>
        <taxon>Trichocoleus</taxon>
    </lineage>
</organism>
<dbReference type="PANTHER" id="PTHR24363:SF7">
    <property type="entry name" value="SERINE_THREONINE-PROTEIN KINASE-LIKE PROTEIN E"/>
    <property type="match status" value="1"/>
</dbReference>
<evidence type="ECO:0000256" key="2">
    <source>
        <dbReference type="ARBA" id="ARBA00022840"/>
    </source>
</evidence>
<evidence type="ECO:0000256" key="1">
    <source>
        <dbReference type="ARBA" id="ARBA00022741"/>
    </source>
</evidence>
<protein>
    <submittedName>
        <fullName evidence="4">Serine/threonine protein kinase</fullName>
    </submittedName>
</protein>
<dbReference type="Gene3D" id="3.30.200.20">
    <property type="entry name" value="Phosphorylase Kinase, domain 1"/>
    <property type="match status" value="1"/>
</dbReference>
<dbReference type="RefSeq" id="WP_190440921.1">
    <property type="nucleotide sequence ID" value="NZ_JAMPKM010000016.1"/>
</dbReference>
<feature type="domain" description="Protein kinase" evidence="3">
    <location>
        <begin position="10"/>
        <end position="266"/>
    </location>
</feature>
<dbReference type="SMART" id="SM00220">
    <property type="entry name" value="S_TKc"/>
    <property type="match status" value="1"/>
</dbReference>
<dbReference type="Gene3D" id="1.10.510.10">
    <property type="entry name" value="Transferase(Phosphotransferase) domain 1"/>
    <property type="match status" value="1"/>
</dbReference>
<dbReference type="Pfam" id="PF00069">
    <property type="entry name" value="Pkinase"/>
    <property type="match status" value="1"/>
</dbReference>
<evidence type="ECO:0000313" key="4">
    <source>
        <dbReference type="EMBL" id="MEP0819715.1"/>
    </source>
</evidence>
<evidence type="ECO:0000313" key="5">
    <source>
        <dbReference type="Proteomes" id="UP001464891"/>
    </source>
</evidence>
<comment type="caution">
    <text evidence="4">The sequence shown here is derived from an EMBL/GenBank/DDBJ whole genome shotgun (WGS) entry which is preliminary data.</text>
</comment>
<keyword evidence="5" id="KW-1185">Reference proteome</keyword>
<dbReference type="SUPFAM" id="SSF56112">
    <property type="entry name" value="Protein kinase-like (PK-like)"/>
    <property type="match status" value="1"/>
</dbReference>
<keyword evidence="4" id="KW-0723">Serine/threonine-protein kinase</keyword>
<dbReference type="CDD" id="cd14014">
    <property type="entry name" value="STKc_PknB_like"/>
    <property type="match status" value="1"/>
</dbReference>
<dbReference type="PROSITE" id="PS00108">
    <property type="entry name" value="PROTEIN_KINASE_ST"/>
    <property type="match status" value="1"/>
</dbReference>
<dbReference type="InterPro" id="IPR008271">
    <property type="entry name" value="Ser/Thr_kinase_AS"/>
</dbReference>
<keyword evidence="4" id="KW-0418">Kinase</keyword>
<evidence type="ECO:0000259" key="3">
    <source>
        <dbReference type="PROSITE" id="PS50011"/>
    </source>
</evidence>
<keyword evidence="4" id="KW-0808">Transferase</keyword>
<sequence>MPNPVLGDRYEIQKQLGKNSGRRTLLARDLQTQGFVVIKLLSFDNETEWDDLKLFEREADTLKNLSHPAIPQYLNSFELNLRNGKGFALIQTYVHGKSLETLLQGGKTLTEAQAKQVAKALLEILVYLHGQQPPVIHRDIKPKNILLTDTSGDRPIQVYLVDFGSVRAATPEENTNFTVVGTYGYMPPEQFSGRAIAASDLYSLGATLITLVTGTHPSSLPRRGSRIDFGQVADLSPAFADWLSWMTESSLERRLTSAQGALQALEQDQTRNAAAAVVAKPTDSKVALSKDANALEIIMPALLGQTRLRIDAQEISLAQKRLGLSKGRPQVGRRQEIRSVTYTKSGDAPRLAIAVGSQQYELGGPQSLTAAELDWLAYELSTWLKIPLTKS</sequence>
<proteinExistence type="predicted"/>
<dbReference type="EMBL" id="JAMPKM010000016">
    <property type="protein sequence ID" value="MEP0819715.1"/>
    <property type="molecule type" value="Genomic_DNA"/>
</dbReference>
<keyword evidence="1" id="KW-0547">Nucleotide-binding</keyword>